<dbReference type="GO" id="GO:0007264">
    <property type="term" value="P:small GTPase-mediated signal transduction"/>
    <property type="evidence" value="ECO:0007669"/>
    <property type="project" value="InterPro"/>
</dbReference>
<dbReference type="GO" id="GO:0005968">
    <property type="term" value="C:Rab-protein geranylgeranyltransferase complex"/>
    <property type="evidence" value="ECO:0007669"/>
    <property type="project" value="TreeGrafter"/>
</dbReference>
<dbReference type="PANTHER" id="PTHR11787:SF4">
    <property type="entry name" value="CHM, RAB ESCORT PROTEIN 1"/>
    <property type="match status" value="1"/>
</dbReference>
<dbReference type="GO" id="GO:0016192">
    <property type="term" value="P:vesicle-mediated transport"/>
    <property type="evidence" value="ECO:0007669"/>
    <property type="project" value="TreeGrafter"/>
</dbReference>
<accession>A0A1Y2DKX6</accession>
<dbReference type="OrthoDB" id="2143061at2759"/>
<comment type="caution">
    <text evidence="2">The sequence shown here is derived from an EMBL/GenBank/DDBJ whole genome shotgun (WGS) entry which is preliminary data.</text>
</comment>
<gene>
    <name evidence="2" type="ORF">LY90DRAFT_245067</name>
</gene>
<dbReference type="PANTHER" id="PTHR11787">
    <property type="entry name" value="RAB GDP-DISSOCIATION INHIBITOR"/>
    <property type="match status" value="1"/>
</dbReference>
<comment type="similarity">
    <text evidence="1">Belongs to the Rab GDI family.</text>
</comment>
<dbReference type="Pfam" id="PF00996">
    <property type="entry name" value="GDI"/>
    <property type="match status" value="2"/>
</dbReference>
<sequence>MVDIQTHYDYIILGTGIQESILASALARNKRSVLHIDRNEFYGGNECSFNLKEFLEWIMNVQNNDKNGEDNNSKINKFYNSYHDIEVNILSGYEASETSTEENANRFTLQNNQTVEEFVKQIHSSDEENKIALLKELMKDNRQYYISLLPKMVYSRGPFIDLLIQAGLGSYLEFRSMEKTFIYNDNKFEHVPCTKEDVFNSKQIKVIEKRKLMKFLTFVMNYRLQQEDYEG</sequence>
<evidence type="ECO:0000256" key="1">
    <source>
        <dbReference type="ARBA" id="ARBA00005593"/>
    </source>
</evidence>
<evidence type="ECO:0000313" key="2">
    <source>
        <dbReference type="EMBL" id="ORY59814.1"/>
    </source>
</evidence>
<dbReference type="Gene3D" id="3.30.519.10">
    <property type="entry name" value="Guanine Nucleotide Dissociation Inhibitor, domain 2"/>
    <property type="match status" value="1"/>
</dbReference>
<dbReference type="EMBL" id="MCOG01000063">
    <property type="protein sequence ID" value="ORY59814.1"/>
    <property type="molecule type" value="Genomic_DNA"/>
</dbReference>
<organism evidence="2 3">
    <name type="scientific">Neocallimastix californiae</name>
    <dbReference type="NCBI Taxonomy" id="1754190"/>
    <lineage>
        <taxon>Eukaryota</taxon>
        <taxon>Fungi</taxon>
        <taxon>Fungi incertae sedis</taxon>
        <taxon>Chytridiomycota</taxon>
        <taxon>Chytridiomycota incertae sedis</taxon>
        <taxon>Neocallimastigomycetes</taxon>
        <taxon>Neocallimastigales</taxon>
        <taxon>Neocallimastigaceae</taxon>
        <taxon>Neocallimastix</taxon>
    </lineage>
</organism>
<reference evidence="2 3" key="1">
    <citation type="submission" date="2016-08" db="EMBL/GenBank/DDBJ databases">
        <title>A Parts List for Fungal Cellulosomes Revealed by Comparative Genomics.</title>
        <authorList>
            <consortium name="DOE Joint Genome Institute"/>
            <person name="Haitjema C.H."/>
            <person name="Gilmore S.P."/>
            <person name="Henske J.K."/>
            <person name="Solomon K.V."/>
            <person name="De Groot R."/>
            <person name="Kuo A."/>
            <person name="Mondo S.J."/>
            <person name="Salamov A.A."/>
            <person name="Labutti K."/>
            <person name="Zhao Z."/>
            <person name="Chiniquy J."/>
            <person name="Barry K."/>
            <person name="Brewer H.M."/>
            <person name="Purvine S.O."/>
            <person name="Wright A.T."/>
            <person name="Boxma B."/>
            <person name="Van Alen T."/>
            <person name="Hackstein J.H."/>
            <person name="Baker S.E."/>
            <person name="Grigoriev I.V."/>
            <person name="O'Malley M.A."/>
        </authorList>
    </citation>
    <scope>NUCLEOTIDE SEQUENCE [LARGE SCALE GENOMIC DNA]</scope>
    <source>
        <strain evidence="2 3">G1</strain>
    </source>
</reference>
<dbReference type="Gene3D" id="3.50.50.60">
    <property type="entry name" value="FAD/NAD(P)-binding domain"/>
    <property type="match status" value="1"/>
</dbReference>
<evidence type="ECO:0000313" key="3">
    <source>
        <dbReference type="Proteomes" id="UP000193920"/>
    </source>
</evidence>
<dbReference type="STRING" id="1754190.A0A1Y2DKX6"/>
<name>A0A1Y2DKX6_9FUNG</name>
<dbReference type="GO" id="GO:0005092">
    <property type="term" value="F:GDP-dissociation inhibitor activity"/>
    <property type="evidence" value="ECO:0007669"/>
    <property type="project" value="InterPro"/>
</dbReference>
<proteinExistence type="inferred from homology"/>
<dbReference type="Proteomes" id="UP000193920">
    <property type="component" value="Unassembled WGS sequence"/>
</dbReference>
<dbReference type="InterPro" id="IPR036188">
    <property type="entry name" value="FAD/NAD-bd_sf"/>
</dbReference>
<dbReference type="PRINTS" id="PR00891">
    <property type="entry name" value="RABGDIREP"/>
</dbReference>
<dbReference type="GO" id="GO:0005829">
    <property type="term" value="C:cytosol"/>
    <property type="evidence" value="ECO:0007669"/>
    <property type="project" value="TreeGrafter"/>
</dbReference>
<keyword evidence="3" id="KW-1185">Reference proteome</keyword>
<dbReference type="InterPro" id="IPR018203">
    <property type="entry name" value="GDP_dissociation_inhibitor"/>
</dbReference>
<dbReference type="SUPFAM" id="SSF51905">
    <property type="entry name" value="FAD/NAD(P)-binding domain"/>
    <property type="match status" value="1"/>
</dbReference>
<dbReference type="GO" id="GO:0005634">
    <property type="term" value="C:nucleus"/>
    <property type="evidence" value="ECO:0007669"/>
    <property type="project" value="TreeGrafter"/>
</dbReference>
<protein>
    <submittedName>
        <fullName evidence="2">FAD/NAD(P)-binding domain-containing protein</fullName>
    </submittedName>
</protein>
<dbReference type="AlphaFoldDB" id="A0A1Y2DKX6"/>